<gene>
    <name evidence="1" type="ORF">KSP40_PGU016909</name>
</gene>
<comment type="caution">
    <text evidence="1">The sequence shown here is derived from an EMBL/GenBank/DDBJ whole genome shotgun (WGS) entry which is preliminary data.</text>
</comment>
<keyword evidence="2" id="KW-1185">Reference proteome</keyword>
<evidence type="ECO:0000313" key="1">
    <source>
        <dbReference type="EMBL" id="KAK8961066.1"/>
    </source>
</evidence>
<dbReference type="InterPro" id="IPR039638">
    <property type="entry name" value="MED33A/B"/>
</dbReference>
<protein>
    <submittedName>
        <fullName evidence="1">Uncharacterized protein</fullName>
    </submittedName>
</protein>
<dbReference type="PANTHER" id="PTHR33739:SF3">
    <property type="entry name" value="OS07G0681500 PROTEIN"/>
    <property type="match status" value="1"/>
</dbReference>
<dbReference type="EMBL" id="JBBWWR010000010">
    <property type="protein sequence ID" value="KAK8961066.1"/>
    <property type="molecule type" value="Genomic_DNA"/>
</dbReference>
<accession>A0ABR2MAL6</accession>
<organism evidence="1 2">
    <name type="scientific">Platanthera guangdongensis</name>
    <dbReference type="NCBI Taxonomy" id="2320717"/>
    <lineage>
        <taxon>Eukaryota</taxon>
        <taxon>Viridiplantae</taxon>
        <taxon>Streptophyta</taxon>
        <taxon>Embryophyta</taxon>
        <taxon>Tracheophyta</taxon>
        <taxon>Spermatophyta</taxon>
        <taxon>Magnoliopsida</taxon>
        <taxon>Liliopsida</taxon>
        <taxon>Asparagales</taxon>
        <taxon>Orchidaceae</taxon>
        <taxon>Orchidoideae</taxon>
        <taxon>Orchideae</taxon>
        <taxon>Orchidinae</taxon>
        <taxon>Platanthera</taxon>
    </lineage>
</organism>
<dbReference type="PANTHER" id="PTHR33739">
    <property type="entry name" value="OS07G0681500 PROTEIN"/>
    <property type="match status" value="1"/>
</dbReference>
<name>A0ABR2MAL6_9ASPA</name>
<dbReference type="Proteomes" id="UP001412067">
    <property type="component" value="Unassembled WGS sequence"/>
</dbReference>
<reference evidence="1 2" key="1">
    <citation type="journal article" date="2022" name="Nat. Plants">
        <title>Genomes of leafy and leafless Platanthera orchids illuminate the evolution of mycoheterotrophy.</title>
        <authorList>
            <person name="Li M.H."/>
            <person name="Liu K.W."/>
            <person name="Li Z."/>
            <person name="Lu H.C."/>
            <person name="Ye Q.L."/>
            <person name="Zhang D."/>
            <person name="Wang J.Y."/>
            <person name="Li Y.F."/>
            <person name="Zhong Z.M."/>
            <person name="Liu X."/>
            <person name="Yu X."/>
            <person name="Liu D.K."/>
            <person name="Tu X.D."/>
            <person name="Liu B."/>
            <person name="Hao Y."/>
            <person name="Liao X.Y."/>
            <person name="Jiang Y.T."/>
            <person name="Sun W.H."/>
            <person name="Chen J."/>
            <person name="Chen Y.Q."/>
            <person name="Ai Y."/>
            <person name="Zhai J.W."/>
            <person name="Wu S.S."/>
            <person name="Zhou Z."/>
            <person name="Hsiao Y.Y."/>
            <person name="Wu W.L."/>
            <person name="Chen Y.Y."/>
            <person name="Lin Y.F."/>
            <person name="Hsu J.L."/>
            <person name="Li C.Y."/>
            <person name="Wang Z.W."/>
            <person name="Zhao X."/>
            <person name="Zhong W.Y."/>
            <person name="Ma X.K."/>
            <person name="Ma L."/>
            <person name="Huang J."/>
            <person name="Chen G.Z."/>
            <person name="Huang M.Z."/>
            <person name="Huang L."/>
            <person name="Peng D.H."/>
            <person name="Luo Y.B."/>
            <person name="Zou S.Q."/>
            <person name="Chen S.P."/>
            <person name="Lan S."/>
            <person name="Tsai W.C."/>
            <person name="Van de Peer Y."/>
            <person name="Liu Z.J."/>
        </authorList>
    </citation>
    <scope>NUCLEOTIDE SEQUENCE [LARGE SCALE GENOMIC DNA]</scope>
    <source>
        <strain evidence="1">Lor288</strain>
    </source>
</reference>
<sequence>MAKRGARVAERVILGGLTKPARTRSLVSITKEGVRKATPGLKSFFSSRHGRAVGIHIEFVTGVVDGKVSVGCDATTRRAYASCLVGLMVRYAPTWIPAIGKGTVRKLAAGLRGWQEWDLALALLERGGLGSVELVVESLR</sequence>
<proteinExistence type="predicted"/>
<evidence type="ECO:0000313" key="2">
    <source>
        <dbReference type="Proteomes" id="UP001412067"/>
    </source>
</evidence>